<dbReference type="InterPro" id="IPR005532">
    <property type="entry name" value="SUMF_dom"/>
</dbReference>
<organism evidence="3">
    <name type="scientific">Caldithrix abyssi</name>
    <dbReference type="NCBI Taxonomy" id="187145"/>
    <lineage>
        <taxon>Bacteria</taxon>
        <taxon>Pseudomonadati</taxon>
        <taxon>Calditrichota</taxon>
        <taxon>Calditrichia</taxon>
        <taxon>Calditrichales</taxon>
        <taxon>Calditrichaceae</taxon>
        <taxon>Caldithrix</taxon>
    </lineage>
</organism>
<dbReference type="AlphaFoldDB" id="A0A7V5LIG6"/>
<dbReference type="EMBL" id="DRTD01000208">
    <property type="protein sequence ID" value="HHE54702.1"/>
    <property type="molecule type" value="Genomic_DNA"/>
</dbReference>
<dbReference type="GO" id="GO:0120147">
    <property type="term" value="F:formylglycine-generating oxidase activity"/>
    <property type="evidence" value="ECO:0007669"/>
    <property type="project" value="TreeGrafter"/>
</dbReference>
<feature type="chain" id="PRO_5030819770" evidence="1">
    <location>
        <begin position="24"/>
        <end position="298"/>
    </location>
</feature>
<dbReference type="InterPro" id="IPR042095">
    <property type="entry name" value="SUMF_sf"/>
</dbReference>
<dbReference type="PROSITE" id="PS51257">
    <property type="entry name" value="PROKAR_LIPOPROTEIN"/>
    <property type="match status" value="1"/>
</dbReference>
<name>A0A7V5LIG6_CALAY</name>
<dbReference type="InterPro" id="IPR016187">
    <property type="entry name" value="CTDL_fold"/>
</dbReference>
<dbReference type="SUPFAM" id="SSF56436">
    <property type="entry name" value="C-type lectin-like"/>
    <property type="match status" value="1"/>
</dbReference>
<proteinExistence type="predicted"/>
<feature type="signal peptide" evidence="1">
    <location>
        <begin position="1"/>
        <end position="23"/>
    </location>
</feature>
<protein>
    <submittedName>
        <fullName evidence="3">Formylglycine-generating enzyme family protein</fullName>
    </submittedName>
</protein>
<evidence type="ECO:0000259" key="2">
    <source>
        <dbReference type="Pfam" id="PF03781"/>
    </source>
</evidence>
<dbReference type="PANTHER" id="PTHR23150">
    <property type="entry name" value="SULFATASE MODIFYING FACTOR 1, 2"/>
    <property type="match status" value="1"/>
</dbReference>
<accession>A0A7V5LIG6</accession>
<dbReference type="PANTHER" id="PTHR23150:SF19">
    <property type="entry name" value="FORMYLGLYCINE-GENERATING ENZYME"/>
    <property type="match status" value="1"/>
</dbReference>
<dbReference type="Gene3D" id="3.90.1580.10">
    <property type="entry name" value="paralog of FGE (formylglycine-generating enzyme)"/>
    <property type="match status" value="1"/>
</dbReference>
<dbReference type="InterPro" id="IPR051043">
    <property type="entry name" value="Sulfatase_Mod_Factor_Kinase"/>
</dbReference>
<sequence>MFKSFNCLLILLTILLFSCQSKVDFFSKKPVDRIETHNEPAIPEEINGMILIPGGWFAMGSKQKADERPVHKVYVKSFYLDKYEVTVEEYRRFCVATGRRMPIQPFWNSDNHPVVNVSWYDARAYAKWAGKRLPTEAEWEYAARAGGKNLSYPLKVERAYIKSYGNIADFSLFQKEYRRTVLNNYEDGFPYTSPVGYFPPNPFGIYDLEGNVLEWCADWYDSHYYSQSPAENPTGPAKGNYKVIRGGSWNRSGEYLRTTFRTWYPPQCTFNFLGFRCAMDVEVVQQQKKSSPYLTDLN</sequence>
<evidence type="ECO:0000256" key="1">
    <source>
        <dbReference type="SAM" id="SignalP"/>
    </source>
</evidence>
<keyword evidence="1" id="KW-0732">Signal</keyword>
<evidence type="ECO:0000313" key="3">
    <source>
        <dbReference type="EMBL" id="HHE54702.1"/>
    </source>
</evidence>
<dbReference type="Pfam" id="PF03781">
    <property type="entry name" value="FGE-sulfatase"/>
    <property type="match status" value="1"/>
</dbReference>
<feature type="domain" description="Sulfatase-modifying factor enzyme-like" evidence="2">
    <location>
        <begin position="47"/>
        <end position="278"/>
    </location>
</feature>
<gene>
    <name evidence="3" type="ORF">ENL21_02890</name>
</gene>
<comment type="caution">
    <text evidence="3">The sequence shown here is derived from an EMBL/GenBank/DDBJ whole genome shotgun (WGS) entry which is preliminary data.</text>
</comment>
<dbReference type="Proteomes" id="UP000886111">
    <property type="component" value="Unassembled WGS sequence"/>
</dbReference>
<reference evidence="3" key="1">
    <citation type="journal article" date="2020" name="mSystems">
        <title>Genome- and Community-Level Interaction Insights into Carbon Utilization and Element Cycling Functions of Hydrothermarchaeota in Hydrothermal Sediment.</title>
        <authorList>
            <person name="Zhou Z."/>
            <person name="Liu Y."/>
            <person name="Xu W."/>
            <person name="Pan J."/>
            <person name="Luo Z.H."/>
            <person name="Li M."/>
        </authorList>
    </citation>
    <scope>NUCLEOTIDE SEQUENCE [LARGE SCALE GENOMIC DNA]</scope>
    <source>
        <strain evidence="3">HyVt-76</strain>
    </source>
</reference>